<evidence type="ECO:0000313" key="2">
    <source>
        <dbReference type="EMBL" id="RJE18244.1"/>
    </source>
</evidence>
<sequence>MEREEPSDSPSKVETVRTPVKSPGQKTPSSSNKKESVNAKTPTNSSAVRPTLNEMHPSKVRQSTTKQPDSGLILGFNPVKRDSNGNALNDTAIQNTPSKITGSPSTQFGTPGFEYQFSCQESQLSDEAKKLMESVREDVARIKSQMTADKGKQIDAEREADALQGGRKIAKPKGKAGRFSDAHMAEFKKMDSIAGHASAFRATPGRFQPVSTPLKRTSSKIRLGEPSSNASPSKSPVKRSPIPTETGAKRVKHDKADDASSSRSPSKGANIPKPANSRARPRPTVRSSLMTPTKSSLARTSASVRPQKTSMIPSVSGSPAPKGVSSPHTPKTDFNPRFKSHLPTLNGLKSILRRHQPLFSKDPAKIAAGTHVAAPDFSSDMLMSGGDSSGEPQTPSPKKHVEFSASTKSRYELAQASPSPSKIPVVQPRSGSDVTYPVLPALTPEKPSTAEKPASTKTKPPSIRQVRPSDAASQVPKLPELPSVPHGIGNKKRHREETDDEVDSENVPPADATERSAKRVKIATPTPAKTPSSSPLKGRTNAPRQPTPGRAGTPATAKKKKAGLSLSRLNMLAKPKHRA</sequence>
<dbReference type="Proteomes" id="UP000266188">
    <property type="component" value="Unassembled WGS sequence"/>
</dbReference>
<evidence type="ECO:0000313" key="3">
    <source>
        <dbReference type="Proteomes" id="UP000266188"/>
    </source>
</evidence>
<feature type="region of interest" description="Disordered" evidence="1">
    <location>
        <begin position="201"/>
        <end position="341"/>
    </location>
</feature>
<feature type="region of interest" description="Disordered" evidence="1">
    <location>
        <begin position="144"/>
        <end position="182"/>
    </location>
</feature>
<feature type="compositionally biased region" description="Polar residues" evidence="1">
    <location>
        <begin position="38"/>
        <end position="48"/>
    </location>
</feature>
<organism evidence="2 3">
    <name type="scientific">Aspergillus sclerotialis</name>
    <dbReference type="NCBI Taxonomy" id="2070753"/>
    <lineage>
        <taxon>Eukaryota</taxon>
        <taxon>Fungi</taxon>
        <taxon>Dikarya</taxon>
        <taxon>Ascomycota</taxon>
        <taxon>Pezizomycotina</taxon>
        <taxon>Eurotiomycetes</taxon>
        <taxon>Eurotiomycetidae</taxon>
        <taxon>Eurotiales</taxon>
        <taxon>Aspergillaceae</taxon>
        <taxon>Aspergillus</taxon>
        <taxon>Aspergillus subgen. Polypaecilum</taxon>
    </lineage>
</organism>
<feature type="region of interest" description="Disordered" evidence="1">
    <location>
        <begin position="1"/>
        <end position="111"/>
    </location>
</feature>
<feature type="compositionally biased region" description="Basic and acidic residues" evidence="1">
    <location>
        <begin position="149"/>
        <end position="161"/>
    </location>
</feature>
<feature type="region of interest" description="Disordered" evidence="1">
    <location>
        <begin position="376"/>
        <end position="579"/>
    </location>
</feature>
<protein>
    <submittedName>
        <fullName evidence="2">Erythromycin esterase</fullName>
    </submittedName>
</protein>
<feature type="compositionally biased region" description="Polar residues" evidence="1">
    <location>
        <begin position="285"/>
        <end position="317"/>
    </location>
</feature>
<comment type="caution">
    <text evidence="2">The sequence shown here is derived from an EMBL/GenBank/DDBJ whole genome shotgun (WGS) entry which is preliminary data.</text>
</comment>
<keyword evidence="3" id="KW-1185">Reference proteome</keyword>
<dbReference type="AlphaFoldDB" id="A0A3A2ZG06"/>
<reference evidence="3" key="1">
    <citation type="submission" date="2017-02" db="EMBL/GenBank/DDBJ databases">
        <authorList>
            <person name="Tafer H."/>
            <person name="Lopandic K."/>
        </authorList>
    </citation>
    <scope>NUCLEOTIDE SEQUENCE [LARGE SCALE GENOMIC DNA]</scope>
    <source>
        <strain evidence="3">CBS 366.77</strain>
    </source>
</reference>
<feature type="compositionally biased region" description="Low complexity" evidence="1">
    <location>
        <begin position="378"/>
        <end position="390"/>
    </location>
</feature>
<dbReference type="OrthoDB" id="5204833at2759"/>
<dbReference type="STRING" id="2070753.A0A3A2ZG06"/>
<proteinExistence type="predicted"/>
<name>A0A3A2ZG06_9EURO</name>
<gene>
    <name evidence="2" type="ORF">PHISCL_09418</name>
</gene>
<accession>A0A3A2ZG06</accession>
<dbReference type="EMBL" id="MVGC01000592">
    <property type="protein sequence ID" value="RJE18244.1"/>
    <property type="molecule type" value="Genomic_DNA"/>
</dbReference>
<feature type="compositionally biased region" description="Polar residues" evidence="1">
    <location>
        <begin position="84"/>
        <end position="109"/>
    </location>
</feature>
<evidence type="ECO:0000256" key="1">
    <source>
        <dbReference type="SAM" id="MobiDB-lite"/>
    </source>
</evidence>
<feature type="compositionally biased region" description="Low complexity" evidence="1">
    <location>
        <begin position="523"/>
        <end position="535"/>
    </location>
</feature>